<gene>
    <name evidence="2" type="ORF">CUNI_LOCUS4280</name>
</gene>
<name>A0A8S3YT53_9EUPU</name>
<evidence type="ECO:0000313" key="3">
    <source>
        <dbReference type="Proteomes" id="UP000678393"/>
    </source>
</evidence>
<proteinExistence type="predicted"/>
<reference evidence="2" key="1">
    <citation type="submission" date="2021-04" db="EMBL/GenBank/DDBJ databases">
        <authorList>
            <consortium name="Molecular Ecology Group"/>
        </authorList>
    </citation>
    <scope>NUCLEOTIDE SEQUENCE</scope>
</reference>
<dbReference type="Proteomes" id="UP000678393">
    <property type="component" value="Unassembled WGS sequence"/>
</dbReference>
<sequence length="517" mass="58727">MATTHVCSNDVRWHTNALTRMAMDTAGQNNYVHTNNNVMFERLATQCGFQKHFMSSDHADCLCSDCGMDSDADGEFAESATTPNTTHLNANTNGVATKDAHGRAARNKTDGTGFKTVSVDETEIQLDTVGLSLSGSGMHLYVKADTDEKKKLLADTYVQLTAKPMKEKGSRNRNVMKLSTLTSDNADSEDYYQEINKKSSEDNDSYWKDTTRYDKQTIKVFRTNDVQGEQLSLLNSSPQTFEECTHTCRECGQCKKAYASNHRKLPAREEINRKTVSKKITPMLDKFNSQEMVSKNNKFYGRDSVYENKKHNNQQTYSHTYDTLKRQKAEDLGANYQHKRSKYADPQVYRQKKQQLMLLNNHNHSSNNDDNIAYETGCENRRKSRKMNLMTSPMPCQRNDNNHGTFMVNNELTCNAAGIQTEPTCSASTKQVSPMSIPYSTYSNSAAYEGVSLSNFIDYADNIRKNLKEDYRNISNLIKEFSDEMQERNNNGSSQIETVKSKKDRKTKNSKENCVVM</sequence>
<evidence type="ECO:0000313" key="2">
    <source>
        <dbReference type="EMBL" id="CAG5118722.1"/>
    </source>
</evidence>
<keyword evidence="3" id="KW-1185">Reference proteome</keyword>
<organism evidence="2 3">
    <name type="scientific">Candidula unifasciata</name>
    <dbReference type="NCBI Taxonomy" id="100452"/>
    <lineage>
        <taxon>Eukaryota</taxon>
        <taxon>Metazoa</taxon>
        <taxon>Spiralia</taxon>
        <taxon>Lophotrochozoa</taxon>
        <taxon>Mollusca</taxon>
        <taxon>Gastropoda</taxon>
        <taxon>Heterobranchia</taxon>
        <taxon>Euthyneura</taxon>
        <taxon>Panpulmonata</taxon>
        <taxon>Eupulmonata</taxon>
        <taxon>Stylommatophora</taxon>
        <taxon>Helicina</taxon>
        <taxon>Helicoidea</taxon>
        <taxon>Geomitridae</taxon>
        <taxon>Candidula</taxon>
    </lineage>
</organism>
<dbReference type="AlphaFoldDB" id="A0A8S3YT53"/>
<comment type="caution">
    <text evidence="2">The sequence shown here is derived from an EMBL/GenBank/DDBJ whole genome shotgun (WGS) entry which is preliminary data.</text>
</comment>
<protein>
    <submittedName>
        <fullName evidence="2">Uncharacterized protein</fullName>
    </submittedName>
</protein>
<dbReference type="EMBL" id="CAJHNH020000597">
    <property type="protein sequence ID" value="CAG5118722.1"/>
    <property type="molecule type" value="Genomic_DNA"/>
</dbReference>
<accession>A0A8S3YT53</accession>
<evidence type="ECO:0000256" key="1">
    <source>
        <dbReference type="SAM" id="MobiDB-lite"/>
    </source>
</evidence>
<feature type="region of interest" description="Disordered" evidence="1">
    <location>
        <begin position="485"/>
        <end position="517"/>
    </location>
</feature>